<dbReference type="Proteomes" id="UP000003959">
    <property type="component" value="Unassembled WGS sequence"/>
</dbReference>
<sequence length="52" mass="5777">MRDYLVLLNTPKSPNFAVPRTGGDFKSFVPPRGGLGGRNHTHNQQHQKFTGV</sequence>
<feature type="region of interest" description="Disordered" evidence="1">
    <location>
        <begin position="32"/>
        <end position="52"/>
    </location>
</feature>
<evidence type="ECO:0000313" key="2">
    <source>
        <dbReference type="EMBL" id="EGJ29913.1"/>
    </source>
</evidence>
<dbReference type="HOGENOM" id="CLU_3081946_0_0_3"/>
<accession>F4XZZ5</accession>
<evidence type="ECO:0000313" key="3">
    <source>
        <dbReference type="Proteomes" id="UP000003959"/>
    </source>
</evidence>
<keyword evidence="3" id="KW-1185">Reference proteome</keyword>
<dbReference type="AlphaFoldDB" id="F4XZZ5"/>
<proteinExistence type="predicted"/>
<evidence type="ECO:0000256" key="1">
    <source>
        <dbReference type="SAM" id="MobiDB-lite"/>
    </source>
</evidence>
<organism evidence="2 3">
    <name type="scientific">Moorena producens 3L</name>
    <dbReference type="NCBI Taxonomy" id="489825"/>
    <lineage>
        <taxon>Bacteria</taxon>
        <taxon>Bacillati</taxon>
        <taxon>Cyanobacteriota</taxon>
        <taxon>Cyanophyceae</taxon>
        <taxon>Coleofasciculales</taxon>
        <taxon>Coleofasciculaceae</taxon>
        <taxon>Moorena</taxon>
    </lineage>
</organism>
<name>F4XZZ5_9CYAN</name>
<gene>
    <name evidence="2" type="ORF">LYNGBM3L_59270</name>
</gene>
<reference evidence="3" key="1">
    <citation type="journal article" date="2011" name="Proc. Natl. Acad. Sci. U.S.A.">
        <title>Genomic insights into the physiology and ecology of the marine filamentous cyanobacterium Lyngbya majuscula.</title>
        <authorList>
            <person name="Jones A.C."/>
            <person name="Monroe E.A."/>
            <person name="Podell S."/>
            <person name="Hess W.R."/>
            <person name="Klages S."/>
            <person name="Esquenazi E."/>
            <person name="Niessen S."/>
            <person name="Hoover H."/>
            <person name="Rothmann M."/>
            <person name="Lasken R.S."/>
            <person name="Yates J.R.III."/>
            <person name="Reinhardt R."/>
            <person name="Kube M."/>
            <person name="Burkart M.D."/>
            <person name="Allen E.E."/>
            <person name="Dorrestein P.C."/>
            <person name="Gerwick W.H."/>
            <person name="Gerwick L."/>
        </authorList>
    </citation>
    <scope>NUCLEOTIDE SEQUENCE [LARGE SCALE GENOMIC DNA]</scope>
    <source>
        <strain evidence="3">3L</strain>
    </source>
</reference>
<dbReference type="EMBL" id="GL890965">
    <property type="protein sequence ID" value="EGJ29913.1"/>
    <property type="molecule type" value="Genomic_DNA"/>
</dbReference>
<protein>
    <submittedName>
        <fullName evidence="2">Uncharacterized protein</fullName>
    </submittedName>
</protein>